<evidence type="ECO:0000313" key="11">
    <source>
        <dbReference type="EMBL" id="KAG2237092.1"/>
    </source>
</evidence>
<evidence type="ECO:0000259" key="10">
    <source>
        <dbReference type="PROSITE" id="PS50114"/>
    </source>
</evidence>
<keyword evidence="5" id="KW-0805">Transcription regulation</keyword>
<dbReference type="GO" id="GO:0008270">
    <property type="term" value="F:zinc ion binding"/>
    <property type="evidence" value="ECO:0007669"/>
    <property type="project" value="UniProtKB-KW"/>
</dbReference>
<sequence>MLPITIKKKDNHTTRMADQVLSHSLFPEPTHQQTNKPSTTSQVWKLYSKAKDNLQNGSRLENLSWRMMAMTLKNKAASQESTPEKTPETVTIDNRYYGNNSYRSNDPPSDIALSLDEMLNFYCDASTTTTTTSETSDSNQTQCNNCFTKITPLWRRDPSGNALCNACGLFLKLHGVVRPLSLKKDVIKKRNRNNSQSSSKKSMEIKKRQRQQQQEIFTDYQPSTALSTSFDPSFTNVNNNSYPLLPDLDFNNIPPELLPFITCVPNNSFFI</sequence>
<evidence type="ECO:0000256" key="4">
    <source>
        <dbReference type="ARBA" id="ARBA00022833"/>
    </source>
</evidence>
<dbReference type="PROSITE" id="PS50114">
    <property type="entry name" value="GATA_ZN_FINGER_2"/>
    <property type="match status" value="1"/>
</dbReference>
<evidence type="ECO:0000256" key="9">
    <source>
        <dbReference type="SAM" id="MobiDB-lite"/>
    </source>
</evidence>
<evidence type="ECO:0000256" key="6">
    <source>
        <dbReference type="ARBA" id="ARBA00023163"/>
    </source>
</evidence>
<evidence type="ECO:0000256" key="2">
    <source>
        <dbReference type="ARBA" id="ARBA00022723"/>
    </source>
</evidence>
<keyword evidence="2" id="KW-0479">Metal-binding</keyword>
<name>A0A8H7SXL9_9FUNG</name>
<organism evidence="11 12">
    <name type="scientific">Thamnidium elegans</name>
    <dbReference type="NCBI Taxonomy" id="101142"/>
    <lineage>
        <taxon>Eukaryota</taxon>
        <taxon>Fungi</taxon>
        <taxon>Fungi incertae sedis</taxon>
        <taxon>Mucoromycota</taxon>
        <taxon>Mucoromycotina</taxon>
        <taxon>Mucoromycetes</taxon>
        <taxon>Mucorales</taxon>
        <taxon>Mucorineae</taxon>
        <taxon>Mucoraceae</taxon>
        <taxon>Thamnidium</taxon>
    </lineage>
</organism>
<proteinExistence type="predicted"/>
<gene>
    <name evidence="11" type="ORF">INT48_004593</name>
</gene>
<dbReference type="AlphaFoldDB" id="A0A8H7SXL9"/>
<keyword evidence="6" id="KW-0804">Transcription</keyword>
<dbReference type="InterPro" id="IPR013860">
    <property type="entry name" value="AreA_GATA"/>
</dbReference>
<feature type="region of interest" description="Disordered" evidence="9">
    <location>
        <begin position="186"/>
        <end position="214"/>
    </location>
</feature>
<dbReference type="PRINTS" id="PR00619">
    <property type="entry name" value="GATAZNFINGER"/>
</dbReference>
<dbReference type="GO" id="GO:0045944">
    <property type="term" value="P:positive regulation of transcription by RNA polymerase II"/>
    <property type="evidence" value="ECO:0007669"/>
    <property type="project" value="TreeGrafter"/>
</dbReference>
<keyword evidence="3 8" id="KW-0863">Zinc-finger</keyword>
<dbReference type="SMART" id="SM00401">
    <property type="entry name" value="ZnF_GATA"/>
    <property type="match status" value="1"/>
</dbReference>
<dbReference type="Pfam" id="PF00320">
    <property type="entry name" value="GATA"/>
    <property type="match status" value="1"/>
</dbReference>
<comment type="caution">
    <text evidence="11">The sequence shown here is derived from an EMBL/GenBank/DDBJ whole genome shotgun (WGS) entry which is preliminary data.</text>
</comment>
<evidence type="ECO:0000256" key="1">
    <source>
        <dbReference type="ARBA" id="ARBA00004123"/>
    </source>
</evidence>
<dbReference type="GO" id="GO:0005634">
    <property type="term" value="C:nucleus"/>
    <property type="evidence" value="ECO:0007669"/>
    <property type="project" value="UniProtKB-SubCell"/>
</dbReference>
<dbReference type="InterPro" id="IPR013088">
    <property type="entry name" value="Znf_NHR/GATA"/>
</dbReference>
<evidence type="ECO:0000256" key="5">
    <source>
        <dbReference type="ARBA" id="ARBA00023015"/>
    </source>
</evidence>
<dbReference type="PANTHER" id="PTHR10071:SF281">
    <property type="entry name" value="BOX A-BINDING FACTOR-RELATED"/>
    <property type="match status" value="1"/>
</dbReference>
<dbReference type="InterPro" id="IPR000679">
    <property type="entry name" value="Znf_GATA"/>
</dbReference>
<dbReference type="OrthoDB" id="515401at2759"/>
<evidence type="ECO:0000256" key="8">
    <source>
        <dbReference type="PROSITE-ProRule" id="PRU00094"/>
    </source>
</evidence>
<accession>A0A8H7SXL9</accession>
<dbReference type="GO" id="GO:0000122">
    <property type="term" value="P:negative regulation of transcription by RNA polymerase II"/>
    <property type="evidence" value="ECO:0007669"/>
    <property type="project" value="TreeGrafter"/>
</dbReference>
<protein>
    <recommendedName>
        <fullName evidence="10">GATA-type domain-containing protein</fullName>
    </recommendedName>
</protein>
<dbReference type="SUPFAM" id="SSF57716">
    <property type="entry name" value="Glucocorticoid receptor-like (DNA-binding domain)"/>
    <property type="match status" value="1"/>
</dbReference>
<keyword evidence="7" id="KW-0539">Nucleus</keyword>
<dbReference type="Pfam" id="PF08550">
    <property type="entry name" value="GATA_AreA"/>
    <property type="match status" value="1"/>
</dbReference>
<dbReference type="EMBL" id="JAEPRE010000009">
    <property type="protein sequence ID" value="KAG2237092.1"/>
    <property type="molecule type" value="Genomic_DNA"/>
</dbReference>
<dbReference type="GO" id="GO:0000981">
    <property type="term" value="F:DNA-binding transcription factor activity, RNA polymerase II-specific"/>
    <property type="evidence" value="ECO:0007669"/>
    <property type="project" value="TreeGrafter"/>
</dbReference>
<dbReference type="PROSITE" id="PS00344">
    <property type="entry name" value="GATA_ZN_FINGER_1"/>
    <property type="match status" value="1"/>
</dbReference>
<reference evidence="11" key="1">
    <citation type="submission" date="2021-01" db="EMBL/GenBank/DDBJ databases">
        <title>Metabolic potential, ecology and presence of endohyphal bacteria is reflected in genomic diversity of Mucoromycotina.</title>
        <authorList>
            <person name="Muszewska A."/>
            <person name="Okrasinska A."/>
            <person name="Steczkiewicz K."/>
            <person name="Drgas O."/>
            <person name="Orlowska M."/>
            <person name="Perlinska-Lenart U."/>
            <person name="Aleksandrzak-Piekarczyk T."/>
            <person name="Szatraj K."/>
            <person name="Zielenkiewicz U."/>
            <person name="Pilsyk S."/>
            <person name="Malc E."/>
            <person name="Mieczkowski P."/>
            <person name="Kruszewska J.S."/>
            <person name="Biernat P."/>
            <person name="Pawlowska J."/>
        </authorList>
    </citation>
    <scope>NUCLEOTIDE SEQUENCE</scope>
    <source>
        <strain evidence="11">WA0000018081</strain>
    </source>
</reference>
<evidence type="ECO:0000256" key="3">
    <source>
        <dbReference type="ARBA" id="ARBA00022771"/>
    </source>
</evidence>
<dbReference type="Proteomes" id="UP000613177">
    <property type="component" value="Unassembled WGS sequence"/>
</dbReference>
<dbReference type="FunFam" id="3.30.50.10:FF:000007">
    <property type="entry name" value="Nitrogen regulatory AreA, N-terminal"/>
    <property type="match status" value="1"/>
</dbReference>
<keyword evidence="4" id="KW-0862">Zinc</keyword>
<comment type="subcellular location">
    <subcellularLocation>
        <location evidence="1">Nucleus</location>
    </subcellularLocation>
</comment>
<dbReference type="CDD" id="cd00202">
    <property type="entry name" value="ZnF_GATA"/>
    <property type="match status" value="1"/>
</dbReference>
<dbReference type="Gene3D" id="3.30.50.10">
    <property type="entry name" value="Erythroid Transcription Factor GATA-1, subunit A"/>
    <property type="match status" value="1"/>
</dbReference>
<evidence type="ECO:0000256" key="7">
    <source>
        <dbReference type="ARBA" id="ARBA00023242"/>
    </source>
</evidence>
<feature type="domain" description="GATA-type" evidence="10">
    <location>
        <begin position="137"/>
        <end position="190"/>
    </location>
</feature>
<keyword evidence="12" id="KW-1185">Reference proteome</keyword>
<dbReference type="GO" id="GO:0000978">
    <property type="term" value="F:RNA polymerase II cis-regulatory region sequence-specific DNA binding"/>
    <property type="evidence" value="ECO:0007669"/>
    <property type="project" value="TreeGrafter"/>
</dbReference>
<dbReference type="InterPro" id="IPR039355">
    <property type="entry name" value="Transcription_factor_GATA"/>
</dbReference>
<evidence type="ECO:0000313" key="12">
    <source>
        <dbReference type="Proteomes" id="UP000613177"/>
    </source>
</evidence>
<dbReference type="PANTHER" id="PTHR10071">
    <property type="entry name" value="TRANSCRIPTION FACTOR GATA FAMILY MEMBER"/>
    <property type="match status" value="1"/>
</dbReference>